<name>A0A0F9WA49_9ZZZZ</name>
<evidence type="ECO:0000313" key="1">
    <source>
        <dbReference type="EMBL" id="KKO09228.1"/>
    </source>
</evidence>
<protein>
    <submittedName>
        <fullName evidence="1">Uncharacterized protein</fullName>
    </submittedName>
</protein>
<sequence length="230" mass="26294">MSHNEAKEHTPGRLDELFADPYRAFENDTDERQLHIRIMLHMLLARPMTRGQMTLRVIHGWENGGFETDDLKHIDYPLNSVADFKHAVQAFEKASKHNTPMPADATAILSTPLADAIAVAEAEGQELSKDIQQTPARWQAFEGGLALYTLFKMYHRLVYGEDDNYRCSQCITPLGLREIHEFHLEEGEFALLVPPATHFKSEESLLVLHESQLDPIERLLEESLPLFDNF</sequence>
<accession>A0A0F9WA49</accession>
<organism evidence="1">
    <name type="scientific">marine sediment metagenome</name>
    <dbReference type="NCBI Taxonomy" id="412755"/>
    <lineage>
        <taxon>unclassified sequences</taxon>
        <taxon>metagenomes</taxon>
        <taxon>ecological metagenomes</taxon>
    </lineage>
</organism>
<dbReference type="AlphaFoldDB" id="A0A0F9WA49"/>
<gene>
    <name evidence="1" type="ORF">LCGC14_0035690</name>
</gene>
<dbReference type="EMBL" id="LAZR01000007">
    <property type="protein sequence ID" value="KKO09228.1"/>
    <property type="molecule type" value="Genomic_DNA"/>
</dbReference>
<comment type="caution">
    <text evidence="1">The sequence shown here is derived from an EMBL/GenBank/DDBJ whole genome shotgun (WGS) entry which is preliminary data.</text>
</comment>
<reference evidence="1" key="1">
    <citation type="journal article" date="2015" name="Nature">
        <title>Complex archaea that bridge the gap between prokaryotes and eukaryotes.</title>
        <authorList>
            <person name="Spang A."/>
            <person name="Saw J.H."/>
            <person name="Jorgensen S.L."/>
            <person name="Zaremba-Niedzwiedzka K."/>
            <person name="Martijn J."/>
            <person name="Lind A.E."/>
            <person name="van Eijk R."/>
            <person name="Schleper C."/>
            <person name="Guy L."/>
            <person name="Ettema T.J."/>
        </authorList>
    </citation>
    <scope>NUCLEOTIDE SEQUENCE</scope>
</reference>
<proteinExistence type="predicted"/>